<evidence type="ECO:0008006" key="3">
    <source>
        <dbReference type="Google" id="ProtNLM"/>
    </source>
</evidence>
<dbReference type="Proteomes" id="UP000236641">
    <property type="component" value="Unassembled WGS sequence"/>
</dbReference>
<dbReference type="OrthoDB" id="1143271at2"/>
<keyword evidence="2" id="KW-1185">Reference proteome</keyword>
<sequence>MQFIRLILLVAFTTTFVTNINAQRRRPHGTVPIVNGIGISGGLTQFDFQTDNFETKAGNGWAIAGSATVDLPHKWYNMSYMIQIAENNVGIAARSPLLTSEEFIDYKIFTAQISLLMHVKIIGPYLTFDIGPMLQYNGDMELKDDDKEIYVIKNYESSGLLAKDISDISKFNIDGTVGLSAGISHFRIKAAYIYGFLNTFNKLNDNNLNVGNNISKFKGNQSMFVFSLMISI</sequence>
<gene>
    <name evidence="1" type="ORF">C1T31_01315</name>
</gene>
<protein>
    <recommendedName>
        <fullName evidence="3">Outer membrane protein beta-barrel domain-containing protein</fullName>
    </recommendedName>
</protein>
<accession>A0A2K1E3E4</accession>
<evidence type="ECO:0000313" key="2">
    <source>
        <dbReference type="Proteomes" id="UP000236641"/>
    </source>
</evidence>
<comment type="caution">
    <text evidence="1">The sequence shown here is derived from an EMBL/GenBank/DDBJ whole genome shotgun (WGS) entry which is preliminary data.</text>
</comment>
<evidence type="ECO:0000313" key="1">
    <source>
        <dbReference type="EMBL" id="PNQ74808.1"/>
    </source>
</evidence>
<name>A0A2K1E3E4_9FLAO</name>
<dbReference type="AlphaFoldDB" id="A0A2K1E3E4"/>
<proteinExistence type="predicted"/>
<dbReference type="RefSeq" id="WP_103050661.1">
    <property type="nucleotide sequence ID" value="NZ_POWF01000001.1"/>
</dbReference>
<organism evidence="1 2">
    <name type="scientific">Hanstruepera neustonica</name>
    <dbReference type="NCBI Taxonomy" id="1445657"/>
    <lineage>
        <taxon>Bacteria</taxon>
        <taxon>Pseudomonadati</taxon>
        <taxon>Bacteroidota</taxon>
        <taxon>Flavobacteriia</taxon>
        <taxon>Flavobacteriales</taxon>
        <taxon>Flavobacteriaceae</taxon>
        <taxon>Hanstruepera</taxon>
    </lineage>
</organism>
<reference evidence="1 2" key="1">
    <citation type="submission" date="2018-01" db="EMBL/GenBank/DDBJ databases">
        <title>The draft genome of Hanstruepera neustonica JCM19743.</title>
        <authorList>
            <person name="He R.-H."/>
            <person name="Du Z.-J."/>
        </authorList>
    </citation>
    <scope>NUCLEOTIDE SEQUENCE [LARGE SCALE GENOMIC DNA]</scope>
    <source>
        <strain evidence="1 2">JCM19743</strain>
    </source>
</reference>
<dbReference type="EMBL" id="POWF01000001">
    <property type="protein sequence ID" value="PNQ74808.1"/>
    <property type="molecule type" value="Genomic_DNA"/>
</dbReference>